<proteinExistence type="predicted"/>
<sequence>MRFKSCIFWRKLSFSAFNSCMAFISVGVRSLLFRIGNQARPSRLSNLFPLSCYFGQYLFCLLRNEAAL</sequence>
<gene>
    <name evidence="1" type="ORF">FHS76_003986</name>
</gene>
<reference evidence="1 2" key="1">
    <citation type="submission" date="2020-08" db="EMBL/GenBank/DDBJ databases">
        <title>Genomic Encyclopedia of Type Strains, Phase IV (KMG-IV): sequencing the most valuable type-strain genomes for metagenomic binning, comparative biology and taxonomic classification.</title>
        <authorList>
            <person name="Goeker M."/>
        </authorList>
    </citation>
    <scope>NUCLEOTIDE SEQUENCE [LARGE SCALE GENOMIC DNA]</scope>
    <source>
        <strain evidence="1 2">DSM 26944</strain>
    </source>
</reference>
<dbReference type="EMBL" id="JACIJG010000023">
    <property type="protein sequence ID" value="MBB5704071.1"/>
    <property type="molecule type" value="Genomic_DNA"/>
</dbReference>
<protein>
    <submittedName>
        <fullName evidence="1">Uncharacterized protein</fullName>
    </submittedName>
</protein>
<dbReference type="AlphaFoldDB" id="A0A7W9EPR4"/>
<evidence type="ECO:0000313" key="1">
    <source>
        <dbReference type="EMBL" id="MBB5704071.1"/>
    </source>
</evidence>
<organism evidence="1 2">
    <name type="scientific">Brucella daejeonensis</name>
    <dbReference type="NCBI Taxonomy" id="659015"/>
    <lineage>
        <taxon>Bacteria</taxon>
        <taxon>Pseudomonadati</taxon>
        <taxon>Pseudomonadota</taxon>
        <taxon>Alphaproteobacteria</taxon>
        <taxon>Hyphomicrobiales</taxon>
        <taxon>Brucellaceae</taxon>
        <taxon>Brucella/Ochrobactrum group</taxon>
        <taxon>Brucella</taxon>
    </lineage>
</organism>
<accession>A0A7W9EPR4</accession>
<name>A0A7W9EPR4_9HYPH</name>
<dbReference type="Proteomes" id="UP000555546">
    <property type="component" value="Unassembled WGS sequence"/>
</dbReference>
<keyword evidence="2" id="KW-1185">Reference proteome</keyword>
<comment type="caution">
    <text evidence="1">The sequence shown here is derived from an EMBL/GenBank/DDBJ whole genome shotgun (WGS) entry which is preliminary data.</text>
</comment>
<evidence type="ECO:0000313" key="2">
    <source>
        <dbReference type="Proteomes" id="UP000555546"/>
    </source>
</evidence>